<dbReference type="Pfam" id="PF00107">
    <property type="entry name" value="ADH_zinc_N"/>
    <property type="match status" value="1"/>
</dbReference>
<dbReference type="OrthoDB" id="809632at2759"/>
<dbReference type="PANTHER" id="PTHR43205">
    <property type="entry name" value="PROSTAGLANDIN REDUCTASE"/>
    <property type="match status" value="1"/>
</dbReference>
<keyword evidence="4" id="KW-1185">Reference proteome</keyword>
<dbReference type="InterPro" id="IPR036291">
    <property type="entry name" value="NAD(P)-bd_dom_sf"/>
</dbReference>
<dbReference type="Gene3D" id="3.40.50.720">
    <property type="entry name" value="NAD(P)-binding Rossmann-like Domain"/>
    <property type="match status" value="1"/>
</dbReference>
<dbReference type="InterPro" id="IPR045010">
    <property type="entry name" value="MDR_fam"/>
</dbReference>
<dbReference type="EMBL" id="ML996567">
    <property type="protein sequence ID" value="KAF2760778.1"/>
    <property type="molecule type" value="Genomic_DNA"/>
</dbReference>
<dbReference type="GeneID" id="54481128"/>
<reference evidence="3" key="1">
    <citation type="journal article" date="2020" name="Stud. Mycol.">
        <title>101 Dothideomycetes genomes: a test case for predicting lifestyles and emergence of pathogens.</title>
        <authorList>
            <person name="Haridas S."/>
            <person name="Albert R."/>
            <person name="Binder M."/>
            <person name="Bloem J."/>
            <person name="Labutti K."/>
            <person name="Salamov A."/>
            <person name="Andreopoulos B."/>
            <person name="Baker S."/>
            <person name="Barry K."/>
            <person name="Bills G."/>
            <person name="Bluhm B."/>
            <person name="Cannon C."/>
            <person name="Castanera R."/>
            <person name="Culley D."/>
            <person name="Daum C."/>
            <person name="Ezra D."/>
            <person name="Gonzalez J."/>
            <person name="Henrissat B."/>
            <person name="Kuo A."/>
            <person name="Liang C."/>
            <person name="Lipzen A."/>
            <person name="Lutzoni F."/>
            <person name="Magnuson J."/>
            <person name="Mondo S."/>
            <person name="Nolan M."/>
            <person name="Ohm R."/>
            <person name="Pangilinan J."/>
            <person name="Park H.-J."/>
            <person name="Ramirez L."/>
            <person name="Alfaro M."/>
            <person name="Sun H."/>
            <person name="Tritt A."/>
            <person name="Yoshinaga Y."/>
            <person name="Zwiers L.-H."/>
            <person name="Turgeon B."/>
            <person name="Goodwin S."/>
            <person name="Spatafora J."/>
            <person name="Crous P."/>
            <person name="Grigoriev I."/>
        </authorList>
    </citation>
    <scope>NUCLEOTIDE SEQUENCE</scope>
    <source>
        <strain evidence="3">CBS 121739</strain>
    </source>
</reference>
<dbReference type="InterPro" id="IPR020843">
    <property type="entry name" value="ER"/>
</dbReference>
<organism evidence="3 4">
    <name type="scientific">Pseudovirgaria hyperparasitica</name>
    <dbReference type="NCBI Taxonomy" id="470096"/>
    <lineage>
        <taxon>Eukaryota</taxon>
        <taxon>Fungi</taxon>
        <taxon>Dikarya</taxon>
        <taxon>Ascomycota</taxon>
        <taxon>Pezizomycotina</taxon>
        <taxon>Dothideomycetes</taxon>
        <taxon>Dothideomycetes incertae sedis</taxon>
        <taxon>Acrospermales</taxon>
        <taxon>Acrospermaceae</taxon>
        <taxon>Pseudovirgaria</taxon>
    </lineage>
</organism>
<dbReference type="InterPro" id="IPR013149">
    <property type="entry name" value="ADH-like_C"/>
</dbReference>
<evidence type="ECO:0000259" key="2">
    <source>
        <dbReference type="SMART" id="SM00829"/>
    </source>
</evidence>
<proteinExistence type="predicted"/>
<accession>A0A6A6WD78</accession>
<dbReference type="SUPFAM" id="SSF50129">
    <property type="entry name" value="GroES-like"/>
    <property type="match status" value="1"/>
</dbReference>
<dbReference type="AlphaFoldDB" id="A0A6A6WD78"/>
<dbReference type="Gene3D" id="3.90.180.10">
    <property type="entry name" value="Medium-chain alcohol dehydrogenases, catalytic domain"/>
    <property type="match status" value="1"/>
</dbReference>
<evidence type="ECO:0000256" key="1">
    <source>
        <dbReference type="ARBA" id="ARBA00023002"/>
    </source>
</evidence>
<dbReference type="CDD" id="cd05288">
    <property type="entry name" value="PGDH"/>
    <property type="match status" value="1"/>
</dbReference>
<sequence>MVRNQALIFKSPPLETPVEGEHFAVETGEFDLETAPPQGCITVKTYYASFDPYQRGLMRDPDSQTWAIPFVRGKPFINGAVAKVLKSNNPGFKPGDVVWGMLATSEYSVVPESHMPTVRPLFNPAGLDWKYFTGILGTAGMSAWVSLYEYGKPKKGETLWVSAASGAVGTLVGQLALLEGLKVVGSVGSQEKLEYIQKLGFVGFNYKETSPAVALKELAPEGIDIYIDNVGGEHLEIAIDNMKDFGRIVSCGAISQYNLEPQNRYGVRNLMEFMLKRLTMSGFIVSDPHLLQKHAEQFGQTMYGYLLQKTVAPPKHDVTIGIENAPKGFLAMFSGANSGKSLLQFDELSTGGAQ</sequence>
<keyword evidence="1" id="KW-0560">Oxidoreductase</keyword>
<dbReference type="FunFam" id="3.40.50.720:FF:000121">
    <property type="entry name" value="Prostaglandin reductase 2"/>
    <property type="match status" value="1"/>
</dbReference>
<protein>
    <submittedName>
        <fullName evidence="3">Putative zinc-type alcohol dehydrogenase-like protein PB24D3.08c</fullName>
    </submittedName>
</protein>
<evidence type="ECO:0000313" key="3">
    <source>
        <dbReference type="EMBL" id="KAF2760778.1"/>
    </source>
</evidence>
<dbReference type="GO" id="GO:0016628">
    <property type="term" value="F:oxidoreductase activity, acting on the CH-CH group of donors, NAD or NADP as acceptor"/>
    <property type="evidence" value="ECO:0007669"/>
    <property type="project" value="InterPro"/>
</dbReference>
<dbReference type="PANTHER" id="PTHR43205:SF7">
    <property type="entry name" value="PROSTAGLANDIN REDUCTASE 1"/>
    <property type="match status" value="1"/>
</dbReference>
<dbReference type="Proteomes" id="UP000799437">
    <property type="component" value="Unassembled WGS sequence"/>
</dbReference>
<dbReference type="RefSeq" id="XP_033603229.1">
    <property type="nucleotide sequence ID" value="XM_033740074.1"/>
</dbReference>
<dbReference type="SMART" id="SM00829">
    <property type="entry name" value="PKS_ER"/>
    <property type="match status" value="1"/>
</dbReference>
<gene>
    <name evidence="3" type="ORF">EJ05DRAFT_242399</name>
</gene>
<dbReference type="InterPro" id="IPR041694">
    <property type="entry name" value="ADH_N_2"/>
</dbReference>
<feature type="domain" description="Enoyl reductase (ER)" evidence="2">
    <location>
        <begin position="20"/>
        <end position="343"/>
    </location>
</feature>
<dbReference type="SUPFAM" id="SSF51735">
    <property type="entry name" value="NAD(P)-binding Rossmann-fold domains"/>
    <property type="match status" value="1"/>
</dbReference>
<name>A0A6A6WD78_9PEZI</name>
<evidence type="ECO:0000313" key="4">
    <source>
        <dbReference type="Proteomes" id="UP000799437"/>
    </source>
</evidence>
<dbReference type="InterPro" id="IPR011032">
    <property type="entry name" value="GroES-like_sf"/>
</dbReference>
<dbReference type="Pfam" id="PF16884">
    <property type="entry name" value="ADH_N_2"/>
    <property type="match status" value="1"/>
</dbReference>